<feature type="compositionally biased region" description="Low complexity" evidence="1">
    <location>
        <begin position="120"/>
        <end position="136"/>
    </location>
</feature>
<keyword evidence="4" id="KW-1185">Reference proteome</keyword>
<dbReference type="AlphaFoldDB" id="A0A2G8KKW9"/>
<evidence type="ECO:0000313" key="4">
    <source>
        <dbReference type="Proteomes" id="UP000230750"/>
    </source>
</evidence>
<reference evidence="3 4" key="1">
    <citation type="journal article" date="2017" name="PLoS Biol.">
        <title>The sea cucumber genome provides insights into morphological evolution and visceral regeneration.</title>
        <authorList>
            <person name="Zhang X."/>
            <person name="Sun L."/>
            <person name="Yuan J."/>
            <person name="Sun Y."/>
            <person name="Gao Y."/>
            <person name="Zhang L."/>
            <person name="Li S."/>
            <person name="Dai H."/>
            <person name="Hamel J.F."/>
            <person name="Liu C."/>
            <person name="Yu Y."/>
            <person name="Liu S."/>
            <person name="Lin W."/>
            <person name="Guo K."/>
            <person name="Jin S."/>
            <person name="Xu P."/>
            <person name="Storey K.B."/>
            <person name="Huan P."/>
            <person name="Zhang T."/>
            <person name="Zhou Y."/>
            <person name="Zhang J."/>
            <person name="Lin C."/>
            <person name="Li X."/>
            <person name="Xing L."/>
            <person name="Huo D."/>
            <person name="Sun M."/>
            <person name="Wang L."/>
            <person name="Mercier A."/>
            <person name="Li F."/>
            <person name="Yang H."/>
            <person name="Xiang J."/>
        </authorList>
    </citation>
    <scope>NUCLEOTIDE SEQUENCE [LARGE SCALE GENOMIC DNA]</scope>
    <source>
        <strain evidence="3">Shaxun</strain>
        <tissue evidence="3">Muscle</tissue>
    </source>
</reference>
<evidence type="ECO:0000256" key="1">
    <source>
        <dbReference type="SAM" id="MobiDB-lite"/>
    </source>
</evidence>
<feature type="compositionally biased region" description="Basic and acidic residues" evidence="1">
    <location>
        <begin position="139"/>
        <end position="149"/>
    </location>
</feature>
<comment type="caution">
    <text evidence="3">The sequence shown here is derived from an EMBL/GenBank/DDBJ whole genome shotgun (WGS) entry which is preliminary data.</text>
</comment>
<evidence type="ECO:0000313" key="3">
    <source>
        <dbReference type="EMBL" id="PIK48654.1"/>
    </source>
</evidence>
<organism evidence="3 4">
    <name type="scientific">Stichopus japonicus</name>
    <name type="common">Sea cucumber</name>
    <dbReference type="NCBI Taxonomy" id="307972"/>
    <lineage>
        <taxon>Eukaryota</taxon>
        <taxon>Metazoa</taxon>
        <taxon>Echinodermata</taxon>
        <taxon>Eleutherozoa</taxon>
        <taxon>Echinozoa</taxon>
        <taxon>Holothuroidea</taxon>
        <taxon>Aspidochirotacea</taxon>
        <taxon>Aspidochirotida</taxon>
        <taxon>Stichopodidae</taxon>
        <taxon>Apostichopus</taxon>
    </lineage>
</organism>
<feature type="compositionally biased region" description="Polar residues" evidence="1">
    <location>
        <begin position="37"/>
        <end position="53"/>
    </location>
</feature>
<sequence>MHVLGLLVIWMWEFYPSTYPKIWKEWLAETDKSPIFRTNASKSTAPDTPGSETTDIHKPVNHEEGAGPSAGSSEAKESNQAPPMWSFSDPTVKADCKCHRQKFLKSKQSVPFGKTPPGPGNSHMSSGLGSNSLGPSSKHKADNRTEKTVKNSKSTIPFHIRTSMMEDYCMYDNADISNERIPVSASVATPGTPGVSTSMNGVLQDMKGGSGT</sequence>
<protein>
    <submittedName>
        <fullName evidence="3">Uncharacterized protein</fullName>
    </submittedName>
</protein>
<feature type="compositionally biased region" description="Polar residues" evidence="1">
    <location>
        <begin position="192"/>
        <end position="201"/>
    </location>
</feature>
<feature type="signal peptide" evidence="2">
    <location>
        <begin position="1"/>
        <end position="20"/>
    </location>
</feature>
<feature type="region of interest" description="Disordered" evidence="1">
    <location>
        <begin position="107"/>
        <end position="152"/>
    </location>
</feature>
<feature type="region of interest" description="Disordered" evidence="1">
    <location>
        <begin position="192"/>
        <end position="212"/>
    </location>
</feature>
<name>A0A2G8KKW9_STIJA</name>
<proteinExistence type="predicted"/>
<dbReference type="Proteomes" id="UP000230750">
    <property type="component" value="Unassembled WGS sequence"/>
</dbReference>
<feature type="region of interest" description="Disordered" evidence="1">
    <location>
        <begin position="37"/>
        <end position="86"/>
    </location>
</feature>
<feature type="chain" id="PRO_5013654656" evidence="2">
    <location>
        <begin position="21"/>
        <end position="212"/>
    </location>
</feature>
<accession>A0A2G8KKW9</accession>
<evidence type="ECO:0000256" key="2">
    <source>
        <dbReference type="SAM" id="SignalP"/>
    </source>
</evidence>
<gene>
    <name evidence="3" type="ORF">BSL78_14466</name>
</gene>
<dbReference type="STRING" id="307972.A0A2G8KKW9"/>
<feature type="compositionally biased region" description="Basic and acidic residues" evidence="1">
    <location>
        <begin position="54"/>
        <end position="65"/>
    </location>
</feature>
<dbReference type="EMBL" id="MRZV01000509">
    <property type="protein sequence ID" value="PIK48654.1"/>
    <property type="molecule type" value="Genomic_DNA"/>
</dbReference>
<keyword evidence="2" id="KW-0732">Signal</keyword>